<dbReference type="Gene3D" id="1.10.10.10">
    <property type="entry name" value="Winged helix-like DNA-binding domain superfamily/Winged helix DNA-binding domain"/>
    <property type="match status" value="1"/>
</dbReference>
<dbReference type="RefSeq" id="WP_378981122.1">
    <property type="nucleotide sequence ID" value="NZ_JBHRVD010000001.1"/>
</dbReference>
<protein>
    <submittedName>
        <fullName evidence="7">PLP-dependent aminotransferase family protein</fullName>
    </submittedName>
</protein>
<dbReference type="SUPFAM" id="SSF46785">
    <property type="entry name" value="Winged helix' DNA-binding domain"/>
    <property type="match status" value="1"/>
</dbReference>
<evidence type="ECO:0000313" key="8">
    <source>
        <dbReference type="Proteomes" id="UP001595648"/>
    </source>
</evidence>
<dbReference type="Pfam" id="PF00155">
    <property type="entry name" value="Aminotran_1_2"/>
    <property type="match status" value="1"/>
</dbReference>
<dbReference type="CDD" id="cd00609">
    <property type="entry name" value="AAT_like"/>
    <property type="match status" value="1"/>
</dbReference>
<dbReference type="InterPro" id="IPR015421">
    <property type="entry name" value="PyrdxlP-dep_Trfase_major"/>
</dbReference>
<dbReference type="GO" id="GO:0008483">
    <property type="term" value="F:transaminase activity"/>
    <property type="evidence" value="ECO:0007669"/>
    <property type="project" value="UniProtKB-KW"/>
</dbReference>
<dbReference type="SUPFAM" id="SSF53383">
    <property type="entry name" value="PLP-dependent transferases"/>
    <property type="match status" value="1"/>
</dbReference>
<dbReference type="Pfam" id="PF00392">
    <property type="entry name" value="GntR"/>
    <property type="match status" value="1"/>
</dbReference>
<keyword evidence="7" id="KW-0808">Transferase</keyword>
<sequence>MTLVDKRTNLIKKKQTNSPDWSALIPVLPGDGPRSRELYAALRRLIETGALAAGAKLPTTRDLAQRFGLSRSAAVACFEMLISEGFAIARVGAGTFVAPDVPHLPTTLVKPRPPEIDAATSLPCGLGVAVSDPRTLDLFRILLSRHLARPGPEHFRYGDPRGGLPLRTAIATYLRTARGVRCDAGQIVLTSGTQQGLDLLVRAALSPGDAVWIENPCYPMAHAVLAGSGVRVFGVPVDEEGLDPEIGESLCPKARAAYVTPSHQYPLGVTMTMRRRLVLLDWAQRNDAWIIEDDYDSEFRYAGPPLTSLQGMDGTGRVAYLGTFSKILFPGLRIGYIVVPEPLLDAVMAVRARSDRFPSTLAEGALTDLLNEGHFAAHLRRVRRRVQAARDVLVAGLEAHCGDALEVTVPEQGLHLMATLKRAGPDTAIVEAAKTVGVGARALSSMFIDGVPRQGLVLGFSGFSDEELMGAAVRLCEVMG</sequence>
<accession>A0ABV7MQX4</accession>
<evidence type="ECO:0000256" key="5">
    <source>
        <dbReference type="ARBA" id="ARBA00023163"/>
    </source>
</evidence>
<evidence type="ECO:0000256" key="3">
    <source>
        <dbReference type="ARBA" id="ARBA00023015"/>
    </source>
</evidence>
<dbReference type="EMBL" id="JBHRVD010000001">
    <property type="protein sequence ID" value="MFC3324333.1"/>
    <property type="molecule type" value="Genomic_DNA"/>
</dbReference>
<evidence type="ECO:0000256" key="2">
    <source>
        <dbReference type="ARBA" id="ARBA00022898"/>
    </source>
</evidence>
<keyword evidence="2" id="KW-0663">Pyridoxal phosphate</keyword>
<evidence type="ECO:0000313" key="7">
    <source>
        <dbReference type="EMBL" id="MFC3324333.1"/>
    </source>
</evidence>
<keyword evidence="8" id="KW-1185">Reference proteome</keyword>
<dbReference type="PANTHER" id="PTHR46577:SF1">
    <property type="entry name" value="HTH-TYPE TRANSCRIPTIONAL REGULATORY PROTEIN GABR"/>
    <property type="match status" value="1"/>
</dbReference>
<dbReference type="PANTHER" id="PTHR46577">
    <property type="entry name" value="HTH-TYPE TRANSCRIPTIONAL REGULATORY PROTEIN GABR"/>
    <property type="match status" value="1"/>
</dbReference>
<dbReference type="InterPro" id="IPR000524">
    <property type="entry name" value="Tscrpt_reg_HTH_GntR"/>
</dbReference>
<keyword evidence="3" id="KW-0805">Transcription regulation</keyword>
<proteinExistence type="inferred from homology"/>
<gene>
    <name evidence="7" type="ORF">ACFOJ9_21595</name>
</gene>
<dbReference type="PROSITE" id="PS50949">
    <property type="entry name" value="HTH_GNTR"/>
    <property type="match status" value="1"/>
</dbReference>
<reference evidence="8" key="1">
    <citation type="journal article" date="2019" name="Int. J. Syst. Evol. Microbiol.">
        <title>The Global Catalogue of Microorganisms (GCM) 10K type strain sequencing project: providing services to taxonomists for standard genome sequencing and annotation.</title>
        <authorList>
            <consortium name="The Broad Institute Genomics Platform"/>
            <consortium name="The Broad Institute Genome Sequencing Center for Infectious Disease"/>
            <person name="Wu L."/>
            <person name="Ma J."/>
        </authorList>
    </citation>
    <scope>NUCLEOTIDE SEQUENCE [LARGE SCALE GENOMIC DNA]</scope>
    <source>
        <strain evidence="8">ICMP 19515</strain>
    </source>
</reference>
<keyword evidence="7" id="KW-0032">Aminotransferase</keyword>
<evidence type="ECO:0000259" key="6">
    <source>
        <dbReference type="PROSITE" id="PS50949"/>
    </source>
</evidence>
<name>A0ABV7MQX4_9HYPH</name>
<dbReference type="InterPro" id="IPR004839">
    <property type="entry name" value="Aminotransferase_I/II_large"/>
</dbReference>
<dbReference type="InterPro" id="IPR036390">
    <property type="entry name" value="WH_DNA-bd_sf"/>
</dbReference>
<dbReference type="InterPro" id="IPR051446">
    <property type="entry name" value="HTH_trans_reg/aminotransferase"/>
</dbReference>
<evidence type="ECO:0000256" key="4">
    <source>
        <dbReference type="ARBA" id="ARBA00023125"/>
    </source>
</evidence>
<dbReference type="Proteomes" id="UP001595648">
    <property type="component" value="Unassembled WGS sequence"/>
</dbReference>
<feature type="domain" description="HTH gntR-type" evidence="6">
    <location>
        <begin position="32"/>
        <end position="100"/>
    </location>
</feature>
<comment type="caution">
    <text evidence="7">The sequence shown here is derived from an EMBL/GenBank/DDBJ whole genome shotgun (WGS) entry which is preliminary data.</text>
</comment>
<dbReference type="CDD" id="cd07377">
    <property type="entry name" value="WHTH_GntR"/>
    <property type="match status" value="1"/>
</dbReference>
<dbReference type="SMART" id="SM00345">
    <property type="entry name" value="HTH_GNTR"/>
    <property type="match status" value="1"/>
</dbReference>
<keyword evidence="4" id="KW-0238">DNA-binding</keyword>
<comment type="similarity">
    <text evidence="1">In the C-terminal section; belongs to the class-I pyridoxal-phosphate-dependent aminotransferase family.</text>
</comment>
<dbReference type="InterPro" id="IPR036388">
    <property type="entry name" value="WH-like_DNA-bd_sf"/>
</dbReference>
<dbReference type="Gene3D" id="3.40.640.10">
    <property type="entry name" value="Type I PLP-dependent aspartate aminotransferase-like (Major domain)"/>
    <property type="match status" value="1"/>
</dbReference>
<organism evidence="7 8">
    <name type="scientific">Mesorhizobium cantuariense</name>
    <dbReference type="NCBI Taxonomy" id="1300275"/>
    <lineage>
        <taxon>Bacteria</taxon>
        <taxon>Pseudomonadati</taxon>
        <taxon>Pseudomonadota</taxon>
        <taxon>Alphaproteobacteria</taxon>
        <taxon>Hyphomicrobiales</taxon>
        <taxon>Phyllobacteriaceae</taxon>
        <taxon>Mesorhizobium</taxon>
    </lineage>
</organism>
<keyword evidence="5" id="KW-0804">Transcription</keyword>
<evidence type="ECO:0000256" key="1">
    <source>
        <dbReference type="ARBA" id="ARBA00005384"/>
    </source>
</evidence>
<dbReference type="InterPro" id="IPR015424">
    <property type="entry name" value="PyrdxlP-dep_Trfase"/>
</dbReference>